<feature type="domain" description="HVO-A0261-like N-terminal" evidence="6">
    <location>
        <begin position="20"/>
        <end position="94"/>
    </location>
</feature>
<evidence type="ECO:0000259" key="5">
    <source>
        <dbReference type="Pfam" id="PF01638"/>
    </source>
</evidence>
<dbReference type="InterPro" id="IPR057527">
    <property type="entry name" value="HVO_A0261-like_N"/>
</dbReference>
<keyword evidence="9" id="KW-1185">Reference proteome</keyword>
<gene>
    <name evidence="8" type="ORF">CBQ26_19640</name>
    <name evidence="7" type="ORF">CBQ26_20890</name>
</gene>
<dbReference type="AlphaFoldDB" id="A0A246BEY7"/>
<evidence type="ECO:0000259" key="6">
    <source>
        <dbReference type="Pfam" id="PF25213"/>
    </source>
</evidence>
<dbReference type="OrthoDB" id="4302401at2"/>
<organism evidence="8 9">
    <name type="scientific">Deinococcus indicus</name>
    <dbReference type="NCBI Taxonomy" id="223556"/>
    <lineage>
        <taxon>Bacteria</taxon>
        <taxon>Thermotogati</taxon>
        <taxon>Deinococcota</taxon>
        <taxon>Deinococci</taxon>
        <taxon>Deinococcales</taxon>
        <taxon>Deinococcaceae</taxon>
        <taxon>Deinococcus</taxon>
    </lineage>
</organism>
<feature type="compositionally biased region" description="Pro residues" evidence="4">
    <location>
        <begin position="197"/>
        <end position="209"/>
    </location>
</feature>
<feature type="domain" description="HTH hxlR-type" evidence="5">
    <location>
        <begin position="119"/>
        <end position="190"/>
    </location>
</feature>
<dbReference type="PANTHER" id="PTHR33204:SF18">
    <property type="entry name" value="TRANSCRIPTIONAL REGULATORY PROTEIN"/>
    <property type="match status" value="1"/>
</dbReference>
<dbReference type="InterPro" id="IPR036388">
    <property type="entry name" value="WH-like_DNA-bd_sf"/>
</dbReference>
<dbReference type="Pfam" id="PF25213">
    <property type="entry name" value="HVO_A0261_N"/>
    <property type="match status" value="1"/>
</dbReference>
<dbReference type="SUPFAM" id="SSF46785">
    <property type="entry name" value="Winged helix' DNA-binding domain"/>
    <property type="match status" value="2"/>
</dbReference>
<keyword evidence="3" id="KW-0804">Transcription</keyword>
<evidence type="ECO:0000313" key="9">
    <source>
        <dbReference type="Proteomes" id="UP000197208"/>
    </source>
</evidence>
<reference evidence="8 9" key="1">
    <citation type="submission" date="2017-05" db="EMBL/GenBank/DDBJ databases">
        <title>De novo genome assembly of Deniococcus indicus strain DR1.</title>
        <authorList>
            <person name="Chauhan D."/>
            <person name="Yennamalli R.M."/>
            <person name="Priyadarshini R."/>
        </authorList>
    </citation>
    <scope>NUCLEOTIDE SEQUENCE [LARGE SCALE GENOMIC DNA]</scope>
    <source>
        <strain evidence="8 9">DR1</strain>
    </source>
</reference>
<proteinExistence type="predicted"/>
<dbReference type="Gene3D" id="1.10.10.10">
    <property type="entry name" value="Winged helix-like DNA-binding domain superfamily/Winged helix DNA-binding domain"/>
    <property type="match status" value="2"/>
</dbReference>
<feature type="compositionally biased region" description="Basic residues" evidence="4">
    <location>
        <begin position="215"/>
        <end position="224"/>
    </location>
</feature>
<dbReference type="Pfam" id="PF01638">
    <property type="entry name" value="HxlR"/>
    <property type="match status" value="1"/>
</dbReference>
<comment type="caution">
    <text evidence="8">The sequence shown here is derived from an EMBL/GenBank/DDBJ whole genome shotgun (WGS) entry which is preliminary data.</text>
</comment>
<evidence type="ECO:0000256" key="1">
    <source>
        <dbReference type="ARBA" id="ARBA00023015"/>
    </source>
</evidence>
<dbReference type="RefSeq" id="WP_088250299.1">
    <property type="nucleotide sequence ID" value="NZ_NHMK01000035.1"/>
</dbReference>
<sequence>MKVSPDAAEVILQEGRQRALAQLEARYAFRILRYLCQEPRSYGEIRDLTGVASTSTLSTRLGELQAIGWIERRHRRYALTAQGARLCPAVRRVLSWYAQLDHRAPLLGDTLQRSGSLGIILALHGGPKRARDLTFPAVSRRSVMARLRELTDLGFLTRSSSSVTAPYELTEDGRAFDPAASALLVWINEQDARLHPPAGPVVTGPPPESTPAASRRPRGSRSGR</sequence>
<name>A0A246BEY7_9DEIO</name>
<keyword evidence="2" id="KW-0238">DNA-binding</keyword>
<evidence type="ECO:0008006" key="10">
    <source>
        <dbReference type="Google" id="ProtNLM"/>
    </source>
</evidence>
<dbReference type="InterPro" id="IPR011991">
    <property type="entry name" value="ArsR-like_HTH"/>
</dbReference>
<evidence type="ECO:0000313" key="8">
    <source>
        <dbReference type="EMBL" id="OWL93445.1"/>
    </source>
</evidence>
<dbReference type="GO" id="GO:0003677">
    <property type="term" value="F:DNA binding"/>
    <property type="evidence" value="ECO:0007669"/>
    <property type="project" value="UniProtKB-KW"/>
</dbReference>
<dbReference type="EMBL" id="NHMK01000039">
    <property type="protein sequence ID" value="OWL93192.1"/>
    <property type="molecule type" value="Genomic_DNA"/>
</dbReference>
<dbReference type="EMBL" id="NHMK01000035">
    <property type="protein sequence ID" value="OWL93445.1"/>
    <property type="molecule type" value="Genomic_DNA"/>
</dbReference>
<dbReference type="Proteomes" id="UP000197208">
    <property type="component" value="Unassembled WGS sequence"/>
</dbReference>
<evidence type="ECO:0000256" key="4">
    <source>
        <dbReference type="SAM" id="MobiDB-lite"/>
    </source>
</evidence>
<keyword evidence="1" id="KW-0805">Transcription regulation</keyword>
<protein>
    <recommendedName>
        <fullName evidence="10">HTH hxlR-type domain-containing protein</fullName>
    </recommendedName>
</protein>
<accession>A0A246BEY7</accession>
<evidence type="ECO:0000256" key="2">
    <source>
        <dbReference type="ARBA" id="ARBA00023125"/>
    </source>
</evidence>
<dbReference type="PANTHER" id="PTHR33204">
    <property type="entry name" value="TRANSCRIPTIONAL REGULATOR, MARR FAMILY"/>
    <property type="match status" value="1"/>
</dbReference>
<feature type="region of interest" description="Disordered" evidence="4">
    <location>
        <begin position="195"/>
        <end position="224"/>
    </location>
</feature>
<dbReference type="InterPro" id="IPR036390">
    <property type="entry name" value="WH_DNA-bd_sf"/>
</dbReference>
<evidence type="ECO:0000313" key="7">
    <source>
        <dbReference type="EMBL" id="OWL93192.1"/>
    </source>
</evidence>
<dbReference type="InterPro" id="IPR002577">
    <property type="entry name" value="HTH_HxlR"/>
</dbReference>
<dbReference type="CDD" id="cd00090">
    <property type="entry name" value="HTH_ARSR"/>
    <property type="match status" value="1"/>
</dbReference>
<evidence type="ECO:0000256" key="3">
    <source>
        <dbReference type="ARBA" id="ARBA00023163"/>
    </source>
</evidence>